<dbReference type="PANTHER" id="PTHR24171:SF9">
    <property type="entry name" value="ANKYRIN REPEAT DOMAIN-CONTAINING PROTEIN 39"/>
    <property type="match status" value="1"/>
</dbReference>
<dbReference type="SMART" id="SM00248">
    <property type="entry name" value="ANK"/>
    <property type="match status" value="2"/>
</dbReference>
<evidence type="ECO:0000313" key="4">
    <source>
        <dbReference type="EMBL" id="MEQ2288788.1"/>
    </source>
</evidence>
<dbReference type="GO" id="GO:0000502">
    <property type="term" value="C:proteasome complex"/>
    <property type="evidence" value="ECO:0007669"/>
    <property type="project" value="UniProtKB-KW"/>
</dbReference>
<feature type="repeat" description="ANK" evidence="3">
    <location>
        <begin position="39"/>
        <end position="71"/>
    </location>
</feature>
<evidence type="ECO:0000256" key="3">
    <source>
        <dbReference type="PROSITE-ProRule" id="PRU00023"/>
    </source>
</evidence>
<dbReference type="PANTHER" id="PTHR24171">
    <property type="entry name" value="ANKYRIN REPEAT DOMAIN-CONTAINING PROTEIN 39-RELATED"/>
    <property type="match status" value="1"/>
</dbReference>
<organism evidence="4 5">
    <name type="scientific">Ameca splendens</name>
    <dbReference type="NCBI Taxonomy" id="208324"/>
    <lineage>
        <taxon>Eukaryota</taxon>
        <taxon>Metazoa</taxon>
        <taxon>Chordata</taxon>
        <taxon>Craniata</taxon>
        <taxon>Vertebrata</taxon>
        <taxon>Euteleostomi</taxon>
        <taxon>Actinopterygii</taxon>
        <taxon>Neopterygii</taxon>
        <taxon>Teleostei</taxon>
        <taxon>Neoteleostei</taxon>
        <taxon>Acanthomorphata</taxon>
        <taxon>Ovalentaria</taxon>
        <taxon>Atherinomorphae</taxon>
        <taxon>Cyprinodontiformes</taxon>
        <taxon>Goodeidae</taxon>
        <taxon>Ameca</taxon>
    </lineage>
</organism>
<dbReference type="Gene3D" id="1.25.40.20">
    <property type="entry name" value="Ankyrin repeat-containing domain"/>
    <property type="match status" value="1"/>
</dbReference>
<comment type="caution">
    <text evidence="4">The sequence shown here is derived from an EMBL/GenBank/DDBJ whole genome shotgun (WGS) entry which is preliminary data.</text>
</comment>
<dbReference type="Pfam" id="PF12796">
    <property type="entry name" value="Ank_2"/>
    <property type="match status" value="1"/>
</dbReference>
<dbReference type="Pfam" id="PF13637">
    <property type="entry name" value="Ank_4"/>
    <property type="match status" value="1"/>
</dbReference>
<dbReference type="InterPro" id="IPR002110">
    <property type="entry name" value="Ankyrin_rpt"/>
</dbReference>
<dbReference type="PRINTS" id="PR01415">
    <property type="entry name" value="ANKYRIN"/>
</dbReference>
<dbReference type="InterPro" id="IPR036770">
    <property type="entry name" value="Ankyrin_rpt-contain_sf"/>
</dbReference>
<protein>
    <submittedName>
        <fullName evidence="4">26S proteasome non-ATPase regulatory subunit 10</fullName>
    </submittedName>
</protein>
<dbReference type="PROSITE" id="PS50088">
    <property type="entry name" value="ANK_REPEAT"/>
    <property type="match status" value="2"/>
</dbReference>
<accession>A0ABV0Y4T1</accession>
<sequence length="124" mass="13425">MEGSVSNVEVCNLAFSGQFDKLRQSILSDKSLACRTDQDGRTCLHWACSAGHTDIVEFLLSLGVEVNVQDDASWTPLHIAASAGREDIVRSLIGKGAQLNSVNQNGCTPLHYAASKDRYEILTS</sequence>
<name>A0ABV0Y4T1_9TELE</name>
<evidence type="ECO:0000313" key="5">
    <source>
        <dbReference type="Proteomes" id="UP001469553"/>
    </source>
</evidence>
<dbReference type="PROSITE" id="PS50297">
    <property type="entry name" value="ANK_REP_REGION"/>
    <property type="match status" value="2"/>
</dbReference>
<proteinExistence type="predicted"/>
<evidence type="ECO:0000256" key="1">
    <source>
        <dbReference type="ARBA" id="ARBA00022737"/>
    </source>
</evidence>
<evidence type="ECO:0000256" key="2">
    <source>
        <dbReference type="ARBA" id="ARBA00023043"/>
    </source>
</evidence>
<keyword evidence="5" id="KW-1185">Reference proteome</keyword>
<keyword evidence="2 3" id="KW-0040">ANK repeat</keyword>
<keyword evidence="1" id="KW-0677">Repeat</keyword>
<dbReference type="EMBL" id="JAHRIP010021494">
    <property type="protein sequence ID" value="MEQ2288788.1"/>
    <property type="molecule type" value="Genomic_DNA"/>
</dbReference>
<keyword evidence="4" id="KW-0647">Proteasome</keyword>
<reference evidence="4 5" key="1">
    <citation type="submission" date="2021-06" db="EMBL/GenBank/DDBJ databases">
        <authorList>
            <person name="Palmer J.M."/>
        </authorList>
    </citation>
    <scope>NUCLEOTIDE SEQUENCE [LARGE SCALE GENOMIC DNA]</scope>
    <source>
        <strain evidence="4 5">AS_MEX2019</strain>
        <tissue evidence="4">Muscle</tissue>
    </source>
</reference>
<feature type="repeat" description="ANK" evidence="3">
    <location>
        <begin position="72"/>
        <end position="104"/>
    </location>
</feature>
<gene>
    <name evidence="4" type="primary">PSMD10</name>
    <name evidence="4" type="ORF">AMECASPLE_026361</name>
</gene>
<dbReference type="SUPFAM" id="SSF48403">
    <property type="entry name" value="Ankyrin repeat"/>
    <property type="match status" value="1"/>
</dbReference>
<dbReference type="Proteomes" id="UP001469553">
    <property type="component" value="Unassembled WGS sequence"/>
</dbReference>